<dbReference type="InterPro" id="IPR053008">
    <property type="entry name" value="Phomopsin_biosynth_assoc"/>
</dbReference>
<evidence type="ECO:0000313" key="4">
    <source>
        <dbReference type="Proteomes" id="UP000191408"/>
    </source>
</evidence>
<feature type="transmembrane region" description="Helical" evidence="2">
    <location>
        <begin position="34"/>
        <end position="56"/>
    </location>
</feature>
<accession>A0A1V6NI58</accession>
<dbReference type="PANTHER" id="PTHR35896">
    <property type="entry name" value="IG-LIKE DOMAIN-CONTAINING PROTEIN"/>
    <property type="match status" value="1"/>
</dbReference>
<comment type="caution">
    <text evidence="3">The sequence shown here is derived from an EMBL/GenBank/DDBJ whole genome shotgun (WGS) entry which is preliminary data.</text>
</comment>
<keyword evidence="4" id="KW-1185">Reference proteome</keyword>
<dbReference type="Proteomes" id="UP000191408">
    <property type="component" value="Unassembled WGS sequence"/>
</dbReference>
<protein>
    <submittedName>
        <fullName evidence="3">Uncharacterized protein</fullName>
    </submittedName>
</protein>
<organism evidence="3 4">
    <name type="scientific">Penicillium polonicum</name>
    <dbReference type="NCBI Taxonomy" id="60169"/>
    <lineage>
        <taxon>Eukaryota</taxon>
        <taxon>Fungi</taxon>
        <taxon>Dikarya</taxon>
        <taxon>Ascomycota</taxon>
        <taxon>Pezizomycotina</taxon>
        <taxon>Eurotiomycetes</taxon>
        <taxon>Eurotiomycetidae</taxon>
        <taxon>Eurotiales</taxon>
        <taxon>Aspergillaceae</taxon>
        <taxon>Penicillium</taxon>
    </lineage>
</organism>
<evidence type="ECO:0000313" key="3">
    <source>
        <dbReference type="EMBL" id="OQD64232.1"/>
    </source>
</evidence>
<reference evidence="4" key="1">
    <citation type="journal article" date="2017" name="Nat. Microbiol.">
        <title>Global analysis of biosynthetic gene clusters reveals vast potential of secondary metabolite production in Penicillium species.</title>
        <authorList>
            <person name="Nielsen J.C."/>
            <person name="Grijseels S."/>
            <person name="Prigent S."/>
            <person name="Ji B."/>
            <person name="Dainat J."/>
            <person name="Nielsen K.F."/>
            <person name="Frisvad J.C."/>
            <person name="Workman M."/>
            <person name="Nielsen J."/>
        </authorList>
    </citation>
    <scope>NUCLEOTIDE SEQUENCE [LARGE SCALE GENOMIC DNA]</scope>
    <source>
        <strain evidence="4">IBT 4502</strain>
    </source>
</reference>
<keyword evidence="2" id="KW-1133">Transmembrane helix</keyword>
<dbReference type="EMBL" id="MDYM01000008">
    <property type="protein sequence ID" value="OQD64232.1"/>
    <property type="molecule type" value="Genomic_DNA"/>
</dbReference>
<proteinExistence type="predicted"/>
<keyword evidence="2" id="KW-0472">Membrane</keyword>
<evidence type="ECO:0000256" key="2">
    <source>
        <dbReference type="SAM" id="Phobius"/>
    </source>
</evidence>
<dbReference type="AlphaFoldDB" id="A0A1V6NI58"/>
<feature type="region of interest" description="Disordered" evidence="1">
    <location>
        <begin position="80"/>
        <end position="111"/>
    </location>
</feature>
<dbReference type="STRING" id="60169.A0A1V6NI58"/>
<gene>
    <name evidence="3" type="ORF">PENPOL_c008G08417</name>
</gene>
<dbReference type="PANTHER" id="PTHR35896:SF3">
    <property type="entry name" value="MAJOR FACILITATOR SUPERFAMILY TRANSPORTER"/>
    <property type="match status" value="1"/>
</dbReference>
<name>A0A1V6NI58_PENPO</name>
<sequence length="267" mass="30194">MAFRTDEQGLSSIRSDDDYEHEHSFYPERRRSFFCQYAVAALCFLFTLAGLVITALNTTSTSSSGSNVIHWKPSALLPTLPPSSSSHGHDASTDMYNPSSSSSHAHDPSTHMYDPSDHAMTGLMKSPCGNTPAEAKARGCHFDIITFCWLPHRCYDEELSKSFEELVDWKWYLDRKKTQPVPKAEALQGELDGLYVSWEYHVQHCVYMWQKMHRALLGPGKEAIDTYISPYSHTEHCGKMLLTRGDGYALSDINTRIRVKFPDCGIE</sequence>
<evidence type="ECO:0000256" key="1">
    <source>
        <dbReference type="SAM" id="MobiDB-lite"/>
    </source>
</evidence>
<keyword evidence="2" id="KW-0812">Transmembrane</keyword>
<dbReference type="OrthoDB" id="3501153at2759"/>